<sequence length="89" mass="10257">METSHLIYRLQLLQQRLCEMAIDIGNLTDPEIVAVSEEADQLIVQLQRLRIDKSYDRNTIELYPETFLSSSQSTEEVSQQSSALFLKHS</sequence>
<dbReference type="GO" id="GO:0043937">
    <property type="term" value="P:regulation of sporulation"/>
    <property type="evidence" value="ECO:0007669"/>
    <property type="project" value="InterPro"/>
</dbReference>
<dbReference type="InterPro" id="IPR018540">
    <property type="entry name" value="Spo0E-like"/>
</dbReference>
<evidence type="ECO:0000313" key="2">
    <source>
        <dbReference type="Proteomes" id="UP001178662"/>
    </source>
</evidence>
<dbReference type="InterPro" id="IPR036638">
    <property type="entry name" value="HLH_DNA-bd_sf"/>
</dbReference>
<proteinExistence type="predicted"/>
<reference evidence="1" key="1">
    <citation type="submission" date="2023-03" db="EMBL/GenBank/DDBJ databases">
        <title>Andean soil-derived lignocellulolytic bacterial consortium as a source of novel taxa and putative plastic-active enzymes.</title>
        <authorList>
            <person name="Diaz-Garcia L."/>
            <person name="Chuvochina M."/>
            <person name="Feuerriegel G."/>
            <person name="Bunk B."/>
            <person name="Sproer C."/>
            <person name="Streit W.R."/>
            <person name="Rodriguez L.M."/>
            <person name="Overmann J."/>
            <person name="Jimenez D.J."/>
        </authorList>
    </citation>
    <scope>NUCLEOTIDE SEQUENCE</scope>
    <source>
        <strain evidence="1">MAG 2441</strain>
    </source>
</reference>
<dbReference type="Proteomes" id="UP001178662">
    <property type="component" value="Chromosome"/>
</dbReference>
<dbReference type="Pfam" id="PF09388">
    <property type="entry name" value="SpoOE-like"/>
    <property type="match status" value="1"/>
</dbReference>
<protein>
    <submittedName>
        <fullName evidence="1">Aspartyl-phosphate phosphatase Spo0E family protein</fullName>
    </submittedName>
</protein>
<name>A0AA95JFX0_9BACL</name>
<dbReference type="AlphaFoldDB" id="A0AA95JFX0"/>
<gene>
    <name evidence="1" type="ORF">P0Y55_17595</name>
</gene>
<organism evidence="1 2">
    <name type="scientific">Candidatus Cohnella colombiensis</name>
    <dbReference type="NCBI Taxonomy" id="3121368"/>
    <lineage>
        <taxon>Bacteria</taxon>
        <taxon>Bacillati</taxon>
        <taxon>Bacillota</taxon>
        <taxon>Bacilli</taxon>
        <taxon>Bacillales</taxon>
        <taxon>Paenibacillaceae</taxon>
        <taxon>Cohnella</taxon>
    </lineage>
</organism>
<evidence type="ECO:0000313" key="1">
    <source>
        <dbReference type="EMBL" id="WEK54325.1"/>
    </source>
</evidence>
<accession>A0AA95JFX0</accession>
<dbReference type="SUPFAM" id="SSF140500">
    <property type="entry name" value="BAS1536-like"/>
    <property type="match status" value="1"/>
</dbReference>
<dbReference type="EMBL" id="CP119317">
    <property type="protein sequence ID" value="WEK54325.1"/>
    <property type="molecule type" value="Genomic_DNA"/>
</dbReference>
<dbReference type="InterPro" id="IPR037208">
    <property type="entry name" value="Spo0E-like_sf"/>
</dbReference>
<dbReference type="GO" id="GO:0046983">
    <property type="term" value="F:protein dimerization activity"/>
    <property type="evidence" value="ECO:0007669"/>
    <property type="project" value="InterPro"/>
</dbReference>
<keyword evidence="2" id="KW-1185">Reference proteome</keyword>
<dbReference type="Gene3D" id="4.10.280.10">
    <property type="entry name" value="Helix-loop-helix DNA-binding domain"/>
    <property type="match status" value="1"/>
</dbReference>